<evidence type="ECO:0000259" key="1">
    <source>
        <dbReference type="Pfam" id="PF17293"/>
    </source>
</evidence>
<evidence type="ECO:0000313" key="2">
    <source>
        <dbReference type="EMBL" id="CVK16717.1"/>
    </source>
</evidence>
<dbReference type="RefSeq" id="WP_221400571.1">
    <property type="nucleotide sequence ID" value="NZ_FCOR01000009.1"/>
</dbReference>
<evidence type="ECO:0000313" key="3">
    <source>
        <dbReference type="Proteomes" id="UP000182761"/>
    </source>
</evidence>
<dbReference type="AlphaFoldDB" id="A0A0X3ARH9"/>
<reference evidence="2 3" key="1">
    <citation type="submission" date="2016-01" db="EMBL/GenBank/DDBJ databases">
        <authorList>
            <person name="McClelland M."/>
            <person name="Jain A."/>
            <person name="Saraogi P."/>
            <person name="Mendelson R."/>
            <person name="Westerman R."/>
            <person name="SanMiguel P."/>
            <person name="Csonka L."/>
        </authorList>
    </citation>
    <scope>NUCLEOTIDE SEQUENCE [LARGE SCALE GENOMIC DNA]</scope>
    <source>
        <strain evidence="2 3">R-53146</strain>
    </source>
</reference>
<dbReference type="EMBL" id="FCOR01000009">
    <property type="protein sequence ID" value="CVK16717.1"/>
    <property type="molecule type" value="Genomic_DNA"/>
</dbReference>
<accession>A0A0X3ARH9</accession>
<name>A0A0X3ARH9_9FLAO</name>
<gene>
    <name evidence="2" type="ORF">Ga0061079_109108</name>
</gene>
<feature type="domain" description="Arm DNA-binding" evidence="1">
    <location>
        <begin position="10"/>
        <end position="87"/>
    </location>
</feature>
<dbReference type="Pfam" id="PF17293">
    <property type="entry name" value="Arm-DNA-bind_5"/>
    <property type="match status" value="1"/>
</dbReference>
<feature type="non-terminal residue" evidence="2">
    <location>
        <position position="93"/>
    </location>
</feature>
<proteinExistence type="predicted"/>
<keyword evidence="3" id="KW-1185">Reference proteome</keyword>
<dbReference type="Proteomes" id="UP000182761">
    <property type="component" value="Unassembled WGS sequence"/>
</dbReference>
<dbReference type="InterPro" id="IPR035386">
    <property type="entry name" value="Arm-DNA-bind_5"/>
</dbReference>
<organism evidence="2 3">
    <name type="scientific">Apibacter mensalis</name>
    <dbReference type="NCBI Taxonomy" id="1586267"/>
    <lineage>
        <taxon>Bacteria</taxon>
        <taxon>Pseudomonadati</taxon>
        <taxon>Bacteroidota</taxon>
        <taxon>Flavobacteriia</taxon>
        <taxon>Flavobacteriales</taxon>
        <taxon>Weeksellaceae</taxon>
        <taxon>Apibacter</taxon>
    </lineage>
</organism>
<sequence length="93" mass="10827">MDNLSLRFVYDRRNEIAKGKSAAPLHIEVRQNKTINRIFINTYIKLKPSEYSDKNGFTCKNHPNATAITAKAHRIFREVEEFVLSDNCRTLED</sequence>
<protein>
    <recommendedName>
        <fullName evidence="1">Arm DNA-binding domain-containing protein</fullName>
    </recommendedName>
</protein>